<dbReference type="Pfam" id="PF04892">
    <property type="entry name" value="VanZ"/>
    <property type="match status" value="1"/>
</dbReference>
<name>U6SJB8_9BACI</name>
<dbReference type="RefSeq" id="WP_022629267.1">
    <property type="nucleotide sequence ID" value="NZ_ATAE01000042.1"/>
</dbReference>
<dbReference type="EMBL" id="ATAE01000042">
    <property type="protein sequence ID" value="ERN51814.1"/>
    <property type="molecule type" value="Genomic_DNA"/>
</dbReference>
<evidence type="ECO:0000259" key="2">
    <source>
        <dbReference type="Pfam" id="PF04892"/>
    </source>
</evidence>
<keyword evidence="1" id="KW-0472">Membrane</keyword>
<sequence>MRDKKIVITSLFLISWAGMIVYASSQPYADQDVRPMLENFSLDWVGQLFGFVHFSYAGSEVSVEARGPAAFIEFFIRKGAHLITFTVLGSLFMWVYHTANIRLPKAIALSLLSVGIFASIDEYRQFLHPDRSGLIEDVILDTVGGILGIIIYIALRRRAFRNKAKA</sequence>
<gene>
    <name evidence="3" type="ORF">A33I_18560</name>
</gene>
<keyword evidence="1" id="KW-1133">Transmembrane helix</keyword>
<evidence type="ECO:0000313" key="3">
    <source>
        <dbReference type="EMBL" id="ERN51814.1"/>
    </source>
</evidence>
<dbReference type="Proteomes" id="UP000017170">
    <property type="component" value="Unassembled WGS sequence"/>
</dbReference>
<reference evidence="3 4" key="1">
    <citation type="journal article" date="2013" name="Genome Announc.">
        <title>Genome Sequence of the Extreme Obligate Alkaliphile Bacillus marmarensis Strain DSM 21297.</title>
        <authorList>
            <person name="Wernick D.G."/>
            <person name="Choi K.Y."/>
            <person name="Tat C.A."/>
            <person name="Lafontaine Rivera J.G."/>
            <person name="Liao J.C."/>
        </authorList>
    </citation>
    <scope>NUCLEOTIDE SEQUENCE [LARGE SCALE GENOMIC DNA]</scope>
    <source>
        <strain evidence="3 4">DSM 21297</strain>
    </source>
</reference>
<feature type="transmembrane region" description="Helical" evidence="1">
    <location>
        <begin position="132"/>
        <end position="155"/>
    </location>
</feature>
<organism evidence="3 4">
    <name type="scientific">Alkalihalophilus marmarensis DSM 21297</name>
    <dbReference type="NCBI Taxonomy" id="1188261"/>
    <lineage>
        <taxon>Bacteria</taxon>
        <taxon>Bacillati</taxon>
        <taxon>Bacillota</taxon>
        <taxon>Bacilli</taxon>
        <taxon>Bacillales</taxon>
        <taxon>Bacillaceae</taxon>
        <taxon>Alkalihalophilus</taxon>
    </lineage>
</organism>
<accession>U6SJB8</accession>
<dbReference type="InterPro" id="IPR016747">
    <property type="entry name" value="Phosphotransbutyrylase"/>
</dbReference>
<feature type="transmembrane region" description="Helical" evidence="1">
    <location>
        <begin position="79"/>
        <end position="96"/>
    </location>
</feature>
<evidence type="ECO:0000313" key="4">
    <source>
        <dbReference type="Proteomes" id="UP000017170"/>
    </source>
</evidence>
<dbReference type="InterPro" id="IPR006976">
    <property type="entry name" value="VanZ-like"/>
</dbReference>
<dbReference type="PATRIC" id="fig|1188261.3.peg.3201"/>
<keyword evidence="1" id="KW-0812">Transmembrane</keyword>
<protein>
    <recommendedName>
        <fullName evidence="2">VanZ-like domain-containing protein</fullName>
    </recommendedName>
</protein>
<dbReference type="AlphaFoldDB" id="U6SJB8"/>
<proteinExistence type="predicted"/>
<dbReference type="NCBIfam" id="NF037970">
    <property type="entry name" value="vanZ_1"/>
    <property type="match status" value="1"/>
</dbReference>
<dbReference type="PIRSF" id="PIRSF019083">
    <property type="entry name" value="UCP019083_VanZ"/>
    <property type="match status" value="1"/>
</dbReference>
<feature type="domain" description="VanZ-like" evidence="2">
    <location>
        <begin position="11"/>
        <end position="155"/>
    </location>
</feature>
<evidence type="ECO:0000256" key="1">
    <source>
        <dbReference type="SAM" id="Phobius"/>
    </source>
</evidence>
<comment type="caution">
    <text evidence="3">The sequence shown here is derived from an EMBL/GenBank/DDBJ whole genome shotgun (WGS) entry which is preliminary data.</text>
</comment>
<keyword evidence="4" id="KW-1185">Reference proteome</keyword>